<dbReference type="KEGG" id="pry:Prubr_50380"/>
<reference evidence="1" key="1">
    <citation type="submission" date="2020-08" db="EMBL/GenBank/DDBJ databases">
        <title>Whole genome shotgun sequence of Polymorphospora rubra NBRC 101157.</title>
        <authorList>
            <person name="Komaki H."/>
            <person name="Tamura T."/>
        </authorList>
    </citation>
    <scope>NUCLEOTIDE SEQUENCE</scope>
    <source>
        <strain evidence="1">NBRC 101157</strain>
    </source>
</reference>
<dbReference type="EMBL" id="AP023359">
    <property type="protein sequence ID" value="BCJ68017.1"/>
    <property type="molecule type" value="Genomic_DNA"/>
</dbReference>
<dbReference type="AlphaFoldDB" id="A0A810N3W0"/>
<evidence type="ECO:0008006" key="3">
    <source>
        <dbReference type="Google" id="ProtNLM"/>
    </source>
</evidence>
<gene>
    <name evidence="1" type="ORF">Prubr_50380</name>
</gene>
<organism evidence="1 2">
    <name type="scientific">Polymorphospora rubra</name>
    <dbReference type="NCBI Taxonomy" id="338584"/>
    <lineage>
        <taxon>Bacteria</taxon>
        <taxon>Bacillati</taxon>
        <taxon>Actinomycetota</taxon>
        <taxon>Actinomycetes</taxon>
        <taxon>Micromonosporales</taxon>
        <taxon>Micromonosporaceae</taxon>
        <taxon>Polymorphospora</taxon>
    </lineage>
</organism>
<name>A0A810N3W0_9ACTN</name>
<dbReference type="Proteomes" id="UP000680866">
    <property type="component" value="Chromosome"/>
</dbReference>
<protein>
    <recommendedName>
        <fullName evidence="3">Transposase</fullName>
    </recommendedName>
</protein>
<keyword evidence="2" id="KW-1185">Reference proteome</keyword>
<evidence type="ECO:0000313" key="2">
    <source>
        <dbReference type="Proteomes" id="UP000680866"/>
    </source>
</evidence>
<evidence type="ECO:0000313" key="1">
    <source>
        <dbReference type="EMBL" id="BCJ68017.1"/>
    </source>
</evidence>
<sequence length="64" mass="7220">METSFLPGRVFTGPVDFNAQLTRWLVRANNRQHPSRVAHFGKSGSALLGTIIIQWMPNGAYHIR</sequence>
<accession>A0A810N3W0</accession>
<proteinExistence type="predicted"/>